<protein>
    <submittedName>
        <fullName evidence="1">Uncharacterized protein</fullName>
    </submittedName>
</protein>
<dbReference type="EMBL" id="JBCGBO010000002">
    <property type="protein sequence ID" value="KAK9221196.1"/>
    <property type="molecule type" value="Genomic_DNA"/>
</dbReference>
<proteinExistence type="predicted"/>
<keyword evidence="2" id="KW-1185">Reference proteome</keyword>
<name>A0AAP0MSI2_9ROSI</name>
<reference evidence="1 2" key="1">
    <citation type="submission" date="2024-05" db="EMBL/GenBank/DDBJ databases">
        <title>Haplotype-resolved chromosome-level genome assembly of Huyou (Citrus changshanensis).</title>
        <authorList>
            <person name="Miao C."/>
            <person name="Chen W."/>
            <person name="Wu Y."/>
            <person name="Wang L."/>
            <person name="Zhao S."/>
            <person name="Grierson D."/>
            <person name="Xu C."/>
            <person name="Chen K."/>
        </authorList>
    </citation>
    <scope>NUCLEOTIDE SEQUENCE [LARGE SCALE GENOMIC DNA]</scope>
    <source>
        <strain evidence="1">01-14</strain>
        <tissue evidence="1">Leaf</tissue>
    </source>
</reference>
<accession>A0AAP0MSI2</accession>
<dbReference type="CDD" id="cd00084">
    <property type="entry name" value="HMG-box_SF"/>
    <property type="match status" value="1"/>
</dbReference>
<evidence type="ECO:0000313" key="1">
    <source>
        <dbReference type="EMBL" id="KAK9221196.1"/>
    </source>
</evidence>
<comment type="caution">
    <text evidence="1">The sequence shown here is derived from an EMBL/GenBank/DDBJ whole genome shotgun (WGS) entry which is preliminary data.</text>
</comment>
<dbReference type="PROSITE" id="PS51257">
    <property type="entry name" value="PROKAR_LIPOPROTEIN"/>
    <property type="match status" value="1"/>
</dbReference>
<evidence type="ECO:0000313" key="2">
    <source>
        <dbReference type="Proteomes" id="UP001428341"/>
    </source>
</evidence>
<gene>
    <name evidence="1" type="ORF">WN944_009622</name>
</gene>
<sequence length="223" mass="25231">MRPTLRELKQLSDVDDQESLRFWWIVMMTGSCFLRLKLNSSLSSLAMLHIQPPCPYLEQLLYNVPVSEGILGCPLLLIQPTKVVSLNFLSLKIGGLDRLVAEVLIIYKGEVQQKVLEIVDVSPEQVFVNSKMAENVDEGNENDFKENDNDRIKLGKCFKNLSEEEKAKFRMVGSDIARNEDKEDDFVKGTQKAMKTRCALDRFAKLVAKLSENKKKSCCGVGI</sequence>
<dbReference type="AlphaFoldDB" id="A0AAP0MSI2"/>
<organism evidence="1 2">
    <name type="scientific">Citrus x changshan-huyou</name>
    <dbReference type="NCBI Taxonomy" id="2935761"/>
    <lineage>
        <taxon>Eukaryota</taxon>
        <taxon>Viridiplantae</taxon>
        <taxon>Streptophyta</taxon>
        <taxon>Embryophyta</taxon>
        <taxon>Tracheophyta</taxon>
        <taxon>Spermatophyta</taxon>
        <taxon>Magnoliopsida</taxon>
        <taxon>eudicotyledons</taxon>
        <taxon>Gunneridae</taxon>
        <taxon>Pentapetalae</taxon>
        <taxon>rosids</taxon>
        <taxon>malvids</taxon>
        <taxon>Sapindales</taxon>
        <taxon>Rutaceae</taxon>
        <taxon>Aurantioideae</taxon>
        <taxon>Citrus</taxon>
    </lineage>
</organism>
<dbReference type="Proteomes" id="UP001428341">
    <property type="component" value="Unassembled WGS sequence"/>
</dbReference>